<sequence>MKALFLLVTFLMSFQSFGQVLKEIRFKDNFFNIPVFSIGEEKVSRPTVYQLMKDFPLEQKDFDEGMTQMRIGTTLKLVSFVVPTVGLGYYLGNIDEPNSWKVPLVTSFMGLILAPVGQAFRRKGYNRVNNSIYRYNYQVTNRANPSEVSFSFSPSGPGIILNF</sequence>
<dbReference type="Proteomes" id="UP000248917">
    <property type="component" value="Unassembled WGS sequence"/>
</dbReference>
<evidence type="ECO:0000313" key="2">
    <source>
        <dbReference type="EMBL" id="PZV77646.1"/>
    </source>
</evidence>
<dbReference type="RefSeq" id="WP_146250933.1">
    <property type="nucleotide sequence ID" value="NZ_JBJINY010000068.1"/>
</dbReference>
<comment type="caution">
    <text evidence="2">The sequence shown here is derived from an EMBL/GenBank/DDBJ whole genome shotgun (WGS) entry which is preliminary data.</text>
</comment>
<feature type="signal peptide" evidence="1">
    <location>
        <begin position="1"/>
        <end position="18"/>
    </location>
</feature>
<evidence type="ECO:0000256" key="1">
    <source>
        <dbReference type="SAM" id="SignalP"/>
    </source>
</evidence>
<gene>
    <name evidence="2" type="ORF">CLV31_11959</name>
</gene>
<reference evidence="2 3" key="1">
    <citation type="submission" date="2018-06" db="EMBL/GenBank/DDBJ databases">
        <title>Genomic Encyclopedia of Archaeal and Bacterial Type Strains, Phase II (KMG-II): from individual species to whole genera.</title>
        <authorList>
            <person name="Goeker M."/>
        </authorList>
    </citation>
    <scope>NUCLEOTIDE SEQUENCE [LARGE SCALE GENOMIC DNA]</scope>
    <source>
        <strain evidence="2 3">T4</strain>
    </source>
</reference>
<organism evidence="2 3">
    <name type="scientific">Algoriphagus aquaeductus</name>
    <dbReference type="NCBI Taxonomy" id="475299"/>
    <lineage>
        <taxon>Bacteria</taxon>
        <taxon>Pseudomonadati</taxon>
        <taxon>Bacteroidota</taxon>
        <taxon>Cytophagia</taxon>
        <taxon>Cytophagales</taxon>
        <taxon>Cyclobacteriaceae</taxon>
        <taxon>Algoriphagus</taxon>
    </lineage>
</organism>
<keyword evidence="1" id="KW-0732">Signal</keyword>
<proteinExistence type="predicted"/>
<dbReference type="EMBL" id="QKTX01000019">
    <property type="protein sequence ID" value="PZV77646.1"/>
    <property type="molecule type" value="Genomic_DNA"/>
</dbReference>
<accession>A0A326RKJ1</accession>
<feature type="chain" id="PRO_5016292834" evidence="1">
    <location>
        <begin position="19"/>
        <end position="163"/>
    </location>
</feature>
<name>A0A326RKJ1_9BACT</name>
<keyword evidence="3" id="KW-1185">Reference proteome</keyword>
<protein>
    <submittedName>
        <fullName evidence="2">Uncharacterized protein</fullName>
    </submittedName>
</protein>
<dbReference type="AlphaFoldDB" id="A0A326RKJ1"/>
<evidence type="ECO:0000313" key="3">
    <source>
        <dbReference type="Proteomes" id="UP000248917"/>
    </source>
</evidence>